<reference evidence="1" key="2">
    <citation type="journal article" date="2015" name="Data Brief">
        <title>Shoot transcriptome of the giant reed, Arundo donax.</title>
        <authorList>
            <person name="Barrero R.A."/>
            <person name="Guerrero F.D."/>
            <person name="Moolhuijzen P."/>
            <person name="Goolsby J.A."/>
            <person name="Tidwell J."/>
            <person name="Bellgard S.E."/>
            <person name="Bellgard M.I."/>
        </authorList>
    </citation>
    <scope>NUCLEOTIDE SEQUENCE</scope>
    <source>
        <tissue evidence="1">Shoot tissue taken approximately 20 cm above the soil surface</tissue>
    </source>
</reference>
<accession>A0A0A9AYT4</accession>
<proteinExistence type="predicted"/>
<evidence type="ECO:0000313" key="1">
    <source>
        <dbReference type="EMBL" id="JAD52232.1"/>
    </source>
</evidence>
<protein>
    <submittedName>
        <fullName evidence="1">Uncharacterized protein</fullName>
    </submittedName>
</protein>
<name>A0A0A9AYT4_ARUDO</name>
<reference evidence="1" key="1">
    <citation type="submission" date="2014-09" db="EMBL/GenBank/DDBJ databases">
        <authorList>
            <person name="Magalhaes I.L.F."/>
            <person name="Oliveira U."/>
            <person name="Santos F.R."/>
            <person name="Vidigal T.H.D.A."/>
            <person name="Brescovit A.D."/>
            <person name="Santos A.J."/>
        </authorList>
    </citation>
    <scope>NUCLEOTIDE SEQUENCE</scope>
    <source>
        <tissue evidence="1">Shoot tissue taken approximately 20 cm above the soil surface</tissue>
    </source>
</reference>
<organism evidence="1">
    <name type="scientific">Arundo donax</name>
    <name type="common">Giant reed</name>
    <name type="synonym">Donax arundinaceus</name>
    <dbReference type="NCBI Taxonomy" id="35708"/>
    <lineage>
        <taxon>Eukaryota</taxon>
        <taxon>Viridiplantae</taxon>
        <taxon>Streptophyta</taxon>
        <taxon>Embryophyta</taxon>
        <taxon>Tracheophyta</taxon>
        <taxon>Spermatophyta</taxon>
        <taxon>Magnoliopsida</taxon>
        <taxon>Liliopsida</taxon>
        <taxon>Poales</taxon>
        <taxon>Poaceae</taxon>
        <taxon>PACMAD clade</taxon>
        <taxon>Arundinoideae</taxon>
        <taxon>Arundineae</taxon>
        <taxon>Arundo</taxon>
    </lineage>
</organism>
<dbReference type="AlphaFoldDB" id="A0A0A9AYT4"/>
<sequence>MTDKLSHRFVLVTGSFKALQSGLPCFGNPAKSMHFQSATNNLTEISLVRLGQCLGQKKPHLLGLLPSPPCPAWL</sequence>
<dbReference type="EMBL" id="GBRH01245663">
    <property type="protein sequence ID" value="JAD52232.1"/>
    <property type="molecule type" value="Transcribed_RNA"/>
</dbReference>